<sequence>MHKQQYHSINAIFHVVEEKLKNYPKIVRIFQNCYANALEQTVKSMVDGTSYVITGDIPAMWLRDSAAQLRPYLPAAKDDPALTGVLTGLSKRQFQYILIDPYANAFNEEENGQCWEQDITGQNGWVWERKYETDSLCYPLQFAYLIWKNTGCTDQFDAAFREGAGKILEVFCREQRHEEKSPYRFIRQNTYFTDTLSREGKGALVKSGIGMTWSGFRPSDDACTYGYLVPSNMFAVVVLGYLEEIADNVLKDPKLQKEAVELKQRIYEGIETYGITKTEEFGEVYAYETDGYGQFLLMDDANVPSLLSMEYLGYKGKKEAVAAQTRKMVLSEANPYYYAGSKGSGIGSSHTPVNHVWPIALAMEGLTAGTKEEKLKMLCVLANADGGTGMMHESFHVNDDKKYTREWFSWANAMFSELVLEYCGYPVLR</sequence>
<name>A0AC61S0A5_9FIRM</name>
<keyword evidence="1" id="KW-0378">Hydrolase</keyword>
<accession>A0AC61S0A5</accession>
<dbReference type="Proteomes" id="UP000304953">
    <property type="component" value="Unassembled WGS sequence"/>
</dbReference>
<protein>
    <submittedName>
        <fullName evidence="1">Glycoside hydrolase family 125 protein</fullName>
    </submittedName>
</protein>
<dbReference type="EMBL" id="SRYA01000006">
    <property type="protein sequence ID" value="TGY97603.1"/>
    <property type="molecule type" value="Genomic_DNA"/>
</dbReference>
<gene>
    <name evidence="1" type="ORF">E5329_04320</name>
</gene>
<reference evidence="1" key="1">
    <citation type="submission" date="2019-04" db="EMBL/GenBank/DDBJ databases">
        <title>Microbes associate with the intestines of laboratory mice.</title>
        <authorList>
            <person name="Navarre W."/>
            <person name="Wong E."/>
            <person name="Huang K."/>
            <person name="Tropini C."/>
            <person name="Ng K."/>
            <person name="Yu B."/>
        </authorList>
    </citation>
    <scope>NUCLEOTIDE SEQUENCE</scope>
    <source>
        <strain evidence="1">NM01_1-7b</strain>
    </source>
</reference>
<evidence type="ECO:0000313" key="2">
    <source>
        <dbReference type="Proteomes" id="UP000304953"/>
    </source>
</evidence>
<proteinExistence type="predicted"/>
<keyword evidence="2" id="KW-1185">Reference proteome</keyword>
<organism evidence="1 2">
    <name type="scientific">Petralouisia muris</name>
    <dbReference type="NCBI Taxonomy" id="3032872"/>
    <lineage>
        <taxon>Bacteria</taxon>
        <taxon>Bacillati</taxon>
        <taxon>Bacillota</taxon>
        <taxon>Clostridia</taxon>
        <taxon>Lachnospirales</taxon>
        <taxon>Lachnospiraceae</taxon>
        <taxon>Petralouisia</taxon>
    </lineage>
</organism>
<evidence type="ECO:0000313" key="1">
    <source>
        <dbReference type="EMBL" id="TGY97603.1"/>
    </source>
</evidence>
<comment type="caution">
    <text evidence="1">The sequence shown here is derived from an EMBL/GenBank/DDBJ whole genome shotgun (WGS) entry which is preliminary data.</text>
</comment>